<dbReference type="GO" id="GO:0016787">
    <property type="term" value="F:hydrolase activity"/>
    <property type="evidence" value="ECO:0007669"/>
    <property type="project" value="UniProtKB-KW"/>
</dbReference>
<protein>
    <submittedName>
        <fullName evidence="3">Serine hydrolase</fullName>
    </submittedName>
</protein>
<dbReference type="InterPro" id="IPR045155">
    <property type="entry name" value="Beta-lactam_cat"/>
</dbReference>
<evidence type="ECO:0000256" key="1">
    <source>
        <dbReference type="ARBA" id="ARBA00001526"/>
    </source>
</evidence>
<dbReference type="PANTHER" id="PTHR35333:SF4">
    <property type="entry name" value="SLR0121 PROTEIN"/>
    <property type="match status" value="1"/>
</dbReference>
<accession>A0ABX7NUH8</accession>
<dbReference type="RefSeq" id="WP_206723715.1">
    <property type="nucleotide sequence ID" value="NZ_CP071090.1"/>
</dbReference>
<evidence type="ECO:0000313" key="4">
    <source>
        <dbReference type="Proteomes" id="UP000662747"/>
    </source>
</evidence>
<name>A0ABX7NUH8_9BACT</name>
<dbReference type="Pfam" id="PF13354">
    <property type="entry name" value="Beta-lactamase2"/>
    <property type="match status" value="1"/>
</dbReference>
<proteinExistence type="predicted"/>
<sequence length="355" mass="38227">MRGGIGSRWLSLLVTLLGTLAGAAPSPWRAVLSEDVEAAARDFDGALALYVRDVSTGEEYAHDASTPMYLSSAIKVAVMVEVLRQVDAGMLTLDTPLIFEPEDIRDGMHPMANVPPGTPLTVATLLEYMMVHSDNAAADLLIKQVGIDNVNAGLERRGVHFGPLVSLLEDRHHVYAKLDPKGAELTPQQVHELGRKSTPATRARALSEVLGHTPAWTGGELESAFDAWYAEGTNSAPMREMGRLLEQLARCEGLSSASCERAKTLMRSCHTGQARIRAGLPGTARWAHKTGTQHRRACDVGILELQPGRPIIVAACTRGFRRVAEAELLLARIGRALTRAFTNTPVTTGGYSAPP</sequence>
<evidence type="ECO:0000313" key="3">
    <source>
        <dbReference type="EMBL" id="QSQ22138.1"/>
    </source>
</evidence>
<organism evidence="3 4">
    <name type="scientific">Pyxidicoccus parkwayensis</name>
    <dbReference type="NCBI Taxonomy" id="2813578"/>
    <lineage>
        <taxon>Bacteria</taxon>
        <taxon>Pseudomonadati</taxon>
        <taxon>Myxococcota</taxon>
        <taxon>Myxococcia</taxon>
        <taxon>Myxococcales</taxon>
        <taxon>Cystobacterineae</taxon>
        <taxon>Myxococcaceae</taxon>
        <taxon>Pyxidicoccus</taxon>
    </lineage>
</organism>
<dbReference type="EMBL" id="CP071090">
    <property type="protein sequence ID" value="QSQ22138.1"/>
    <property type="molecule type" value="Genomic_DNA"/>
</dbReference>
<dbReference type="PANTHER" id="PTHR35333">
    <property type="entry name" value="BETA-LACTAMASE"/>
    <property type="match status" value="1"/>
</dbReference>
<evidence type="ECO:0000259" key="2">
    <source>
        <dbReference type="Pfam" id="PF13354"/>
    </source>
</evidence>
<dbReference type="InterPro" id="IPR000871">
    <property type="entry name" value="Beta-lactam_class-A"/>
</dbReference>
<dbReference type="SUPFAM" id="SSF56601">
    <property type="entry name" value="beta-lactamase/transpeptidase-like"/>
    <property type="match status" value="1"/>
</dbReference>
<reference evidence="3 4" key="1">
    <citation type="submission" date="2021-02" db="EMBL/GenBank/DDBJ databases">
        <title>De Novo genome assembly of isolated myxobacteria.</title>
        <authorList>
            <person name="Stevens D.C."/>
        </authorList>
    </citation>
    <scope>NUCLEOTIDE SEQUENCE [LARGE SCALE GENOMIC DNA]</scope>
    <source>
        <strain evidence="4">SCPEA02</strain>
    </source>
</reference>
<keyword evidence="3" id="KW-0378">Hydrolase</keyword>
<keyword evidence="4" id="KW-1185">Reference proteome</keyword>
<feature type="domain" description="Beta-lactamase class A catalytic" evidence="2">
    <location>
        <begin position="49"/>
        <end position="317"/>
    </location>
</feature>
<dbReference type="Gene3D" id="3.40.710.10">
    <property type="entry name" value="DD-peptidase/beta-lactamase superfamily"/>
    <property type="match status" value="1"/>
</dbReference>
<gene>
    <name evidence="3" type="ORF">JY651_44575</name>
</gene>
<dbReference type="Proteomes" id="UP000662747">
    <property type="component" value="Chromosome"/>
</dbReference>
<comment type="catalytic activity">
    <reaction evidence="1">
        <text>a beta-lactam + H2O = a substituted beta-amino acid</text>
        <dbReference type="Rhea" id="RHEA:20401"/>
        <dbReference type="ChEBI" id="CHEBI:15377"/>
        <dbReference type="ChEBI" id="CHEBI:35627"/>
        <dbReference type="ChEBI" id="CHEBI:140347"/>
        <dbReference type="EC" id="3.5.2.6"/>
    </reaction>
</comment>
<dbReference type="InterPro" id="IPR012338">
    <property type="entry name" value="Beta-lactam/transpept-like"/>
</dbReference>